<gene>
    <name evidence="5" type="primary">LOC106011703</name>
</gene>
<feature type="domain" description="C2" evidence="3">
    <location>
        <begin position="88"/>
        <end position="214"/>
    </location>
</feature>
<dbReference type="RefSeq" id="XP_012937687.1">
    <property type="nucleotide sequence ID" value="XM_013082233.2"/>
</dbReference>
<proteinExistence type="predicted"/>
<organism evidence="4 5">
    <name type="scientific">Aplysia californica</name>
    <name type="common">California sea hare</name>
    <dbReference type="NCBI Taxonomy" id="6500"/>
    <lineage>
        <taxon>Eukaryota</taxon>
        <taxon>Metazoa</taxon>
        <taxon>Spiralia</taxon>
        <taxon>Lophotrochozoa</taxon>
        <taxon>Mollusca</taxon>
        <taxon>Gastropoda</taxon>
        <taxon>Heterobranchia</taxon>
        <taxon>Euthyneura</taxon>
        <taxon>Tectipleura</taxon>
        <taxon>Aplysiida</taxon>
        <taxon>Aplysioidea</taxon>
        <taxon>Aplysiidae</taxon>
        <taxon>Aplysia</taxon>
    </lineage>
</organism>
<keyword evidence="1" id="KW-0677">Repeat</keyword>
<accession>A0ABM0ZZF1</accession>
<evidence type="ECO:0000313" key="4">
    <source>
        <dbReference type="Proteomes" id="UP000694888"/>
    </source>
</evidence>
<dbReference type="InterPro" id="IPR000008">
    <property type="entry name" value="C2_dom"/>
</dbReference>
<protein>
    <submittedName>
        <fullName evidence="5">Synaptotagmin-17</fullName>
    </submittedName>
</protein>
<dbReference type="PROSITE" id="PS50004">
    <property type="entry name" value="C2"/>
    <property type="match status" value="1"/>
</dbReference>
<feature type="compositionally biased region" description="Basic and acidic residues" evidence="2">
    <location>
        <begin position="223"/>
        <end position="236"/>
    </location>
</feature>
<dbReference type="Proteomes" id="UP000694888">
    <property type="component" value="Unplaced"/>
</dbReference>
<evidence type="ECO:0000313" key="5">
    <source>
        <dbReference type="RefSeq" id="XP_012937687.1"/>
    </source>
</evidence>
<dbReference type="SUPFAM" id="SSF49562">
    <property type="entry name" value="C2 domain (Calcium/lipid-binding domain, CaLB)"/>
    <property type="match status" value="1"/>
</dbReference>
<keyword evidence="4" id="KW-1185">Reference proteome</keyword>
<evidence type="ECO:0000256" key="1">
    <source>
        <dbReference type="ARBA" id="ARBA00022737"/>
    </source>
</evidence>
<sequence length="236" mass="26985">MDSDNSRTDSVSSASGISTDSRRHVTPVIDMKPIEFWTANRESVQPRSKRRLPSESEISLENFQKDLYEVEQEEEPCLTDEEKLAQFQLGQLHFGLSYDLTSKLFVVKIIEAKDLPPPYCMDDSKQDMAHSNPYCKISLLPDQKASQQTTVQRKTQEPTWNEYFSFDIDYTEAQERTLEILIKDFDKFSRHQLIGKVLLPLNTVNLIKGGHMWKPLSPGNKVSGDEREGGERGGRA</sequence>
<dbReference type="PANTHER" id="PTHR10024:SF348">
    <property type="entry name" value="SYNAPTOTAGMIN-17"/>
    <property type="match status" value="1"/>
</dbReference>
<name>A0ABM0ZZF1_APLCA</name>
<feature type="region of interest" description="Disordered" evidence="2">
    <location>
        <begin position="215"/>
        <end position="236"/>
    </location>
</feature>
<dbReference type="PANTHER" id="PTHR10024">
    <property type="entry name" value="SYNAPTOTAGMIN"/>
    <property type="match status" value="1"/>
</dbReference>
<dbReference type="GeneID" id="106011703"/>
<evidence type="ECO:0000256" key="2">
    <source>
        <dbReference type="SAM" id="MobiDB-lite"/>
    </source>
</evidence>
<evidence type="ECO:0000259" key="3">
    <source>
        <dbReference type="PROSITE" id="PS50004"/>
    </source>
</evidence>
<feature type="compositionally biased region" description="Polar residues" evidence="2">
    <location>
        <begin position="8"/>
        <end position="19"/>
    </location>
</feature>
<dbReference type="Pfam" id="PF00168">
    <property type="entry name" value="C2"/>
    <property type="match status" value="1"/>
</dbReference>
<dbReference type="Gene3D" id="2.60.40.150">
    <property type="entry name" value="C2 domain"/>
    <property type="match status" value="1"/>
</dbReference>
<dbReference type="InterPro" id="IPR035892">
    <property type="entry name" value="C2_domain_sf"/>
</dbReference>
<feature type="region of interest" description="Disordered" evidence="2">
    <location>
        <begin position="1"/>
        <end position="26"/>
    </location>
</feature>
<dbReference type="CDD" id="cd08390">
    <property type="entry name" value="C2A_Synaptotagmin-15-17"/>
    <property type="match status" value="1"/>
</dbReference>
<dbReference type="InterPro" id="IPR047897">
    <property type="entry name" value="Synaptotagmin-15/17_C2A"/>
</dbReference>
<dbReference type="SMART" id="SM00239">
    <property type="entry name" value="C2"/>
    <property type="match status" value="1"/>
</dbReference>
<reference evidence="5" key="1">
    <citation type="submission" date="2025-08" db="UniProtKB">
        <authorList>
            <consortium name="RefSeq"/>
        </authorList>
    </citation>
    <scope>IDENTIFICATION</scope>
</reference>